<dbReference type="EMBL" id="CP031093">
    <property type="protein sequence ID" value="QCF25884.1"/>
    <property type="molecule type" value="Genomic_DNA"/>
</dbReference>
<sequence length="205" mass="23616">MIEWQHILEFWFGPMDGNGLPDRAHRERWFRVDRAFDREIRRRFLTMMLVASEGGLEPWRKYPGGRLAEIILLDQVPRNIYRGTALVYSHDALARNCCREGLEKAADVELPLIGRAFFYMPLQHSEKRADQNQAAGLYEQLVALAPAGPARDTLDAFYRSAQNHRRIIERFGRFPHRNRILKRTSTAEEVEFLAAGADDFGQSGG</sequence>
<keyword evidence="2" id="KW-1185">Reference proteome</keyword>
<accession>A0A4P7XHF3</accession>
<dbReference type="Gene3D" id="1.20.58.320">
    <property type="entry name" value="TPR-like"/>
    <property type="match status" value="1"/>
</dbReference>
<evidence type="ECO:0000313" key="2">
    <source>
        <dbReference type="Proteomes" id="UP000298049"/>
    </source>
</evidence>
<organism evidence="1 2">
    <name type="scientific">Hydrocarboniclastica marina</name>
    <dbReference type="NCBI Taxonomy" id="2259620"/>
    <lineage>
        <taxon>Bacteria</taxon>
        <taxon>Pseudomonadati</taxon>
        <taxon>Pseudomonadota</taxon>
        <taxon>Gammaproteobacteria</taxon>
        <taxon>Alteromonadales</taxon>
        <taxon>Alteromonadaceae</taxon>
        <taxon>Hydrocarboniclastica</taxon>
    </lineage>
</organism>
<dbReference type="InterPro" id="IPR011990">
    <property type="entry name" value="TPR-like_helical_dom_sf"/>
</dbReference>
<dbReference type="KEGG" id="hmi:soil367_08115"/>
<evidence type="ECO:0000313" key="1">
    <source>
        <dbReference type="EMBL" id="QCF25884.1"/>
    </source>
</evidence>
<dbReference type="OrthoDB" id="7593450at2"/>
<proteinExistence type="predicted"/>
<dbReference type="Proteomes" id="UP000298049">
    <property type="component" value="Chromosome"/>
</dbReference>
<dbReference type="Gene3D" id="1.25.40.10">
    <property type="entry name" value="Tetratricopeptide repeat domain"/>
    <property type="match status" value="1"/>
</dbReference>
<gene>
    <name evidence="1" type="ORF">soil367_08115</name>
</gene>
<protein>
    <submittedName>
        <fullName evidence="1">DUF924 domain-containing protein</fullName>
    </submittedName>
</protein>
<dbReference type="SUPFAM" id="SSF48452">
    <property type="entry name" value="TPR-like"/>
    <property type="match status" value="1"/>
</dbReference>
<dbReference type="RefSeq" id="WP_136548612.1">
    <property type="nucleotide sequence ID" value="NZ_CP031093.1"/>
</dbReference>
<dbReference type="Pfam" id="PF06041">
    <property type="entry name" value="DUF924"/>
    <property type="match status" value="1"/>
</dbReference>
<name>A0A4P7XHF3_9ALTE</name>
<dbReference type="InterPro" id="IPR010323">
    <property type="entry name" value="DUF924"/>
</dbReference>
<dbReference type="AlphaFoldDB" id="A0A4P7XHF3"/>
<reference evidence="1 2" key="1">
    <citation type="submission" date="2018-07" db="EMBL/GenBank/DDBJ databases">
        <title>Marsedoiliclastica nanhaica gen. nov. sp. nov., a novel marine hydrocarbonoclastic bacterium isolated from an in-situ enriched hydrocarbon-degrading consortium in deep-sea sediment.</title>
        <authorList>
            <person name="Dong C."/>
            <person name="Ma T."/>
            <person name="Liu R."/>
            <person name="Shao Z."/>
        </authorList>
    </citation>
    <scope>NUCLEOTIDE SEQUENCE [LARGE SCALE GENOMIC DNA]</scope>
    <source>
        <strain evidence="2">soil36-7</strain>
    </source>
</reference>